<dbReference type="EMBL" id="JACTNZ010000007">
    <property type="protein sequence ID" value="KAG5539081.1"/>
    <property type="molecule type" value="Genomic_DNA"/>
</dbReference>
<organism evidence="1 2">
    <name type="scientific">Rhododendron griersonianum</name>
    <dbReference type="NCBI Taxonomy" id="479676"/>
    <lineage>
        <taxon>Eukaryota</taxon>
        <taxon>Viridiplantae</taxon>
        <taxon>Streptophyta</taxon>
        <taxon>Embryophyta</taxon>
        <taxon>Tracheophyta</taxon>
        <taxon>Spermatophyta</taxon>
        <taxon>Magnoliopsida</taxon>
        <taxon>eudicotyledons</taxon>
        <taxon>Gunneridae</taxon>
        <taxon>Pentapetalae</taxon>
        <taxon>asterids</taxon>
        <taxon>Ericales</taxon>
        <taxon>Ericaceae</taxon>
        <taxon>Ericoideae</taxon>
        <taxon>Rhodoreae</taxon>
        <taxon>Rhododendron</taxon>
    </lineage>
</organism>
<reference evidence="1" key="1">
    <citation type="submission" date="2020-08" db="EMBL/GenBank/DDBJ databases">
        <title>Plant Genome Project.</title>
        <authorList>
            <person name="Zhang R.-G."/>
        </authorList>
    </citation>
    <scope>NUCLEOTIDE SEQUENCE</scope>
    <source>
        <strain evidence="1">WSP0</strain>
        <tissue evidence="1">Leaf</tissue>
    </source>
</reference>
<name>A0AAV6JD69_9ERIC</name>
<proteinExistence type="predicted"/>
<dbReference type="Proteomes" id="UP000823749">
    <property type="component" value="Chromosome 7"/>
</dbReference>
<evidence type="ECO:0000313" key="1">
    <source>
        <dbReference type="EMBL" id="KAG5539081.1"/>
    </source>
</evidence>
<accession>A0AAV6JD69</accession>
<protein>
    <submittedName>
        <fullName evidence="1">Uncharacterized protein</fullName>
    </submittedName>
</protein>
<keyword evidence="2" id="KW-1185">Reference proteome</keyword>
<gene>
    <name evidence="1" type="ORF">RHGRI_019585</name>
</gene>
<evidence type="ECO:0000313" key="2">
    <source>
        <dbReference type="Proteomes" id="UP000823749"/>
    </source>
</evidence>
<comment type="caution">
    <text evidence="1">The sequence shown here is derived from an EMBL/GenBank/DDBJ whole genome shotgun (WGS) entry which is preliminary data.</text>
</comment>
<dbReference type="AlphaFoldDB" id="A0AAV6JD69"/>
<sequence length="123" mass="13874">MIEVLKVDIPYSRRYELFGCRLPLPHIIAMSIPEDMKAASHASQECRCAATAWFMMIEVLKVDIPHSRRYGLFGCPISFVMSIHEDMKATSHASQGFNASIEAYLSNKGGYFIDSDLDPVIWS</sequence>